<keyword evidence="1" id="KW-0472">Membrane</keyword>
<keyword evidence="3" id="KW-1185">Reference proteome</keyword>
<feature type="transmembrane region" description="Helical" evidence="1">
    <location>
        <begin position="228"/>
        <end position="247"/>
    </location>
</feature>
<feature type="transmembrane region" description="Helical" evidence="1">
    <location>
        <begin position="159"/>
        <end position="178"/>
    </location>
</feature>
<feature type="transmembrane region" description="Helical" evidence="1">
    <location>
        <begin position="69"/>
        <end position="86"/>
    </location>
</feature>
<name>A0ABS4GWA9_9BACL</name>
<keyword evidence="1" id="KW-0812">Transmembrane</keyword>
<dbReference type="InterPro" id="IPR007404">
    <property type="entry name" value="YdjM-like"/>
</dbReference>
<keyword evidence="1" id="KW-1133">Transmembrane helix</keyword>
<organism evidence="2 3">
    <name type="scientific">Ammoniphilus resinae</name>
    <dbReference type="NCBI Taxonomy" id="861532"/>
    <lineage>
        <taxon>Bacteria</taxon>
        <taxon>Bacillati</taxon>
        <taxon>Bacillota</taxon>
        <taxon>Bacilli</taxon>
        <taxon>Bacillales</taxon>
        <taxon>Paenibacillaceae</taxon>
        <taxon>Aneurinibacillus group</taxon>
        <taxon>Ammoniphilus</taxon>
    </lineage>
</organism>
<protein>
    <submittedName>
        <fullName evidence="2">Inner membrane protein</fullName>
    </submittedName>
</protein>
<accession>A0ABS4GWA9</accession>
<feature type="transmembrane region" description="Helical" evidence="1">
    <location>
        <begin position="7"/>
        <end position="24"/>
    </location>
</feature>
<dbReference type="EMBL" id="JAGGKT010000019">
    <property type="protein sequence ID" value="MBP1934312.1"/>
    <property type="molecule type" value="Genomic_DNA"/>
</dbReference>
<comment type="caution">
    <text evidence="2">The sequence shown here is derived from an EMBL/GenBank/DDBJ whole genome shotgun (WGS) entry which is preliminary data.</text>
</comment>
<proteinExistence type="predicted"/>
<dbReference type="Pfam" id="PF04307">
    <property type="entry name" value="YdjM"/>
    <property type="match status" value="1"/>
</dbReference>
<evidence type="ECO:0000313" key="3">
    <source>
        <dbReference type="Proteomes" id="UP001519343"/>
    </source>
</evidence>
<dbReference type="RefSeq" id="WP_209812316.1">
    <property type="nucleotide sequence ID" value="NZ_JAGGKT010000019.1"/>
</dbReference>
<reference evidence="2 3" key="1">
    <citation type="submission" date="2021-03" db="EMBL/GenBank/DDBJ databases">
        <title>Genomic Encyclopedia of Type Strains, Phase IV (KMG-IV): sequencing the most valuable type-strain genomes for metagenomic binning, comparative biology and taxonomic classification.</title>
        <authorList>
            <person name="Goeker M."/>
        </authorList>
    </citation>
    <scope>NUCLEOTIDE SEQUENCE [LARGE SCALE GENOMIC DNA]</scope>
    <source>
        <strain evidence="2 3">DSM 24738</strain>
    </source>
</reference>
<gene>
    <name evidence="2" type="ORF">J2Z37_004332</name>
</gene>
<dbReference type="Proteomes" id="UP001519343">
    <property type="component" value="Unassembled WGS sequence"/>
</dbReference>
<sequence>MTGKTHLYLGIVTGVGVEAVLNGIDIWSVNGLTEILVGGVLIGGLSALAPDLDSSGMLGKMVTESSQKARWFGFILIAILGAVALFTGFGHTTALSVVAVLLLCSLLVRDDIQRKVTLGIWGTAFAYFGFMNKETWLIAIAAFSLLCMIAKHRGLTHTVWALGLWAYVCYLIGIHFGLQNLMWVGFSGYLSHLFADSLTKERVRYFYPIIKIPFGIPWIKTGSASGTLYEFIVKAVYTIVMIGFIFVSH</sequence>
<feature type="transmembrane region" description="Helical" evidence="1">
    <location>
        <begin position="30"/>
        <end position="49"/>
    </location>
</feature>
<evidence type="ECO:0000256" key="1">
    <source>
        <dbReference type="SAM" id="Phobius"/>
    </source>
</evidence>
<evidence type="ECO:0000313" key="2">
    <source>
        <dbReference type="EMBL" id="MBP1934312.1"/>
    </source>
</evidence>